<dbReference type="InterPro" id="IPR008928">
    <property type="entry name" value="6-hairpin_glycosidase_sf"/>
</dbReference>
<dbReference type="Proteomes" id="UP001230908">
    <property type="component" value="Unassembled WGS sequence"/>
</dbReference>
<dbReference type="SUPFAM" id="SSF48208">
    <property type="entry name" value="Six-hairpin glycosidases"/>
    <property type="match status" value="1"/>
</dbReference>
<dbReference type="EMBL" id="JAVHUY010000074">
    <property type="protein sequence ID" value="MDQ7911212.1"/>
    <property type="molecule type" value="Genomic_DNA"/>
</dbReference>
<comment type="caution">
    <text evidence="1">The sequence shown here is derived from an EMBL/GenBank/DDBJ whole genome shotgun (WGS) entry which is preliminary data.</text>
</comment>
<proteinExistence type="predicted"/>
<organism evidence="1 2">
    <name type="scientific">Phytohabitans maris</name>
    <dbReference type="NCBI Taxonomy" id="3071409"/>
    <lineage>
        <taxon>Bacteria</taxon>
        <taxon>Bacillati</taxon>
        <taxon>Actinomycetota</taxon>
        <taxon>Actinomycetes</taxon>
        <taxon>Micromonosporales</taxon>
        <taxon>Micromonosporaceae</taxon>
    </lineage>
</organism>
<dbReference type="Gene3D" id="1.50.10.10">
    <property type="match status" value="1"/>
</dbReference>
<dbReference type="RefSeq" id="WP_308718434.1">
    <property type="nucleotide sequence ID" value="NZ_JAVHUY010000074.1"/>
</dbReference>
<gene>
    <name evidence="1" type="ORF">RB614_42660</name>
</gene>
<name>A0ABU0ZZ24_9ACTN</name>
<sequence length="704" mass="77349">MTPRIIDHRYAPPSVWTAICHPDDPHKSLVREDGALMYRFHAADGRPQWWFGRVVEFGLATAHRVERVEQRTVDARTPHVLTTLHYPTATLSLCIFAHGGPGTPRYDVVLWELTVSPDVDSLLTGLHIDVHEAGIAERDLAPWQPVSAFPEGDTGTAALLVSVPDQLEFVASRGFLPARGMRTELAAVPGGKRRRGAIVLPIDGAPLDGIDLEWCERARAEETAYWAEVSAGWLPISVPDESVQDMLDSCVRNILQAREEVDGQLVFQVGSAVYRGLWMVDGHFLLEVAQYLHLADDARRGLQTILASAKPNGYLGVMDYIDLIKETGVGIAAVVRQWELTGDDGMLRDAWPVVRRGLAYIESLREQARALPPEHKAYALMPPAFPDGGSSGARPELTTALWTLHGIRAVLTAARHIAPEDVPAIAAQYDSLLADLRRVAERDMGRLPDGTPYLPIVLPGGSAHTHNLDGEAPIQQRIVPQTSTWALAHAIWPGEIFTPDDEIVRNYLALLDRIDDTEGIPEGAGFLPYRSLWTYYASFAAHAWLYAGRPDKAVDYLYDFANHASATRVWREEQSFADHGEGQVFGEMPHNWASAEFVRLVRHLLVFEVGETLLLLPGAPPEWLAAGEIRVDRTPTRFGPVSLLVTAGDRTIAVELPDGRGRLAECLLHVPEGTWTVTVDGTKYGDTVTGPVTVSLPRGDADGA</sequence>
<evidence type="ECO:0000313" key="2">
    <source>
        <dbReference type="Proteomes" id="UP001230908"/>
    </source>
</evidence>
<evidence type="ECO:0000313" key="1">
    <source>
        <dbReference type="EMBL" id="MDQ7911212.1"/>
    </source>
</evidence>
<accession>A0ABU0ZZ24</accession>
<protein>
    <recommendedName>
        <fullName evidence="3">Alpha-L-rhamnosidase six-hairpin glycosidase domain-containing protein</fullName>
    </recommendedName>
</protein>
<evidence type="ECO:0008006" key="3">
    <source>
        <dbReference type="Google" id="ProtNLM"/>
    </source>
</evidence>
<reference evidence="1 2" key="1">
    <citation type="submission" date="2023-08" db="EMBL/GenBank/DDBJ databases">
        <title>Phytohabitans sansha sp. nov., isolated from marine sediment.</title>
        <authorList>
            <person name="Zhao Y."/>
            <person name="Yi K."/>
        </authorList>
    </citation>
    <scope>NUCLEOTIDE SEQUENCE [LARGE SCALE GENOMIC DNA]</scope>
    <source>
        <strain evidence="1 2">ZYX-F-186</strain>
    </source>
</reference>
<dbReference type="InterPro" id="IPR012341">
    <property type="entry name" value="6hp_glycosidase-like_sf"/>
</dbReference>
<keyword evidence="2" id="KW-1185">Reference proteome</keyword>